<sequence length="63" mass="7056">MVTVGPLMIYKEQRFNDIRVVGLHAEEAGVVFLPCDVAVFMHDLRGRFETARMCGQSPECGNN</sequence>
<dbReference type="AlphaFoldDB" id="A0A835RJU3"/>
<reference evidence="1 2" key="1">
    <citation type="journal article" date="2020" name="Nat. Food">
        <title>A phased Vanilla planifolia genome enables genetic improvement of flavour and production.</title>
        <authorList>
            <person name="Hasing T."/>
            <person name="Tang H."/>
            <person name="Brym M."/>
            <person name="Khazi F."/>
            <person name="Huang T."/>
            <person name="Chambers A.H."/>
        </authorList>
    </citation>
    <scope>NUCLEOTIDE SEQUENCE [LARGE SCALE GENOMIC DNA]</scope>
    <source>
        <tissue evidence="1">Leaf</tissue>
    </source>
</reference>
<comment type="caution">
    <text evidence="1">The sequence shown here is derived from an EMBL/GenBank/DDBJ whole genome shotgun (WGS) entry which is preliminary data.</text>
</comment>
<accession>A0A835RJU3</accession>
<organism evidence="1 2">
    <name type="scientific">Vanilla planifolia</name>
    <name type="common">Vanilla</name>
    <dbReference type="NCBI Taxonomy" id="51239"/>
    <lineage>
        <taxon>Eukaryota</taxon>
        <taxon>Viridiplantae</taxon>
        <taxon>Streptophyta</taxon>
        <taxon>Embryophyta</taxon>
        <taxon>Tracheophyta</taxon>
        <taxon>Spermatophyta</taxon>
        <taxon>Magnoliopsida</taxon>
        <taxon>Liliopsida</taxon>
        <taxon>Asparagales</taxon>
        <taxon>Orchidaceae</taxon>
        <taxon>Vanilloideae</taxon>
        <taxon>Vanilleae</taxon>
        <taxon>Vanilla</taxon>
    </lineage>
</organism>
<gene>
    <name evidence="1" type="ORF">HPP92_006403</name>
</gene>
<dbReference type="Proteomes" id="UP000639772">
    <property type="component" value="Chromosome 3"/>
</dbReference>
<dbReference type="EMBL" id="JADCNM010000003">
    <property type="protein sequence ID" value="KAG0489540.1"/>
    <property type="molecule type" value="Genomic_DNA"/>
</dbReference>
<evidence type="ECO:0000313" key="1">
    <source>
        <dbReference type="EMBL" id="KAG0489540.1"/>
    </source>
</evidence>
<proteinExistence type="predicted"/>
<evidence type="ECO:0000313" key="2">
    <source>
        <dbReference type="Proteomes" id="UP000639772"/>
    </source>
</evidence>
<name>A0A835RJU3_VANPL</name>
<protein>
    <submittedName>
        <fullName evidence="1">Uncharacterized protein</fullName>
    </submittedName>
</protein>